<evidence type="ECO:0000313" key="2">
    <source>
        <dbReference type="Proteomes" id="UP000310158"/>
    </source>
</evidence>
<dbReference type="OrthoDB" id="9983919at2759"/>
<dbReference type="Proteomes" id="UP000310158">
    <property type="component" value="Unassembled WGS sequence"/>
</dbReference>
<dbReference type="AlphaFoldDB" id="A0A4S4LJA3"/>
<proteinExistence type="predicted"/>
<sequence>MATAAQIDVIQQIKLDRDNVRDLWSRNSEEKASIANTLIREMAIHSDAEEISIYNDYSRLGLKGTAEHNKG</sequence>
<comment type="caution">
    <text evidence="1">The sequence shown here is derived from an EMBL/GenBank/DDBJ whole genome shotgun (WGS) entry which is preliminary data.</text>
</comment>
<protein>
    <submittedName>
        <fullName evidence="1">Uncharacterized protein</fullName>
    </submittedName>
</protein>
<reference evidence="1 2" key="1">
    <citation type="submission" date="2019-02" db="EMBL/GenBank/DDBJ databases">
        <title>Genome sequencing of the rare red list fungi Bondarzewia mesenterica.</title>
        <authorList>
            <person name="Buettner E."/>
            <person name="Kellner H."/>
        </authorList>
    </citation>
    <scope>NUCLEOTIDE SEQUENCE [LARGE SCALE GENOMIC DNA]</scope>
    <source>
        <strain evidence="1 2">DSM 108281</strain>
    </source>
</reference>
<gene>
    <name evidence="1" type="ORF">EW146_g7880</name>
</gene>
<keyword evidence="2" id="KW-1185">Reference proteome</keyword>
<evidence type="ECO:0000313" key="1">
    <source>
        <dbReference type="EMBL" id="THH11895.1"/>
    </source>
</evidence>
<name>A0A4S4LJA3_9AGAM</name>
<organism evidence="1 2">
    <name type="scientific">Bondarzewia mesenterica</name>
    <dbReference type="NCBI Taxonomy" id="1095465"/>
    <lineage>
        <taxon>Eukaryota</taxon>
        <taxon>Fungi</taxon>
        <taxon>Dikarya</taxon>
        <taxon>Basidiomycota</taxon>
        <taxon>Agaricomycotina</taxon>
        <taxon>Agaricomycetes</taxon>
        <taxon>Russulales</taxon>
        <taxon>Bondarzewiaceae</taxon>
        <taxon>Bondarzewia</taxon>
    </lineage>
</organism>
<dbReference type="EMBL" id="SGPL01000491">
    <property type="protein sequence ID" value="THH11895.1"/>
    <property type="molecule type" value="Genomic_DNA"/>
</dbReference>
<accession>A0A4S4LJA3</accession>